<organism evidence="2 3">
    <name type="scientific">Planoprotostelium fungivorum</name>
    <dbReference type="NCBI Taxonomy" id="1890364"/>
    <lineage>
        <taxon>Eukaryota</taxon>
        <taxon>Amoebozoa</taxon>
        <taxon>Evosea</taxon>
        <taxon>Variosea</taxon>
        <taxon>Cavosteliida</taxon>
        <taxon>Cavosteliaceae</taxon>
        <taxon>Planoprotostelium</taxon>
    </lineage>
</organism>
<evidence type="ECO:0000256" key="1">
    <source>
        <dbReference type="SAM" id="Phobius"/>
    </source>
</evidence>
<feature type="transmembrane region" description="Helical" evidence="1">
    <location>
        <begin position="217"/>
        <end position="236"/>
    </location>
</feature>
<evidence type="ECO:0000313" key="3">
    <source>
        <dbReference type="Proteomes" id="UP000241769"/>
    </source>
</evidence>
<dbReference type="InParanoid" id="A0A2P6N1C0"/>
<comment type="caution">
    <text evidence="2">The sequence shown here is derived from an EMBL/GenBank/DDBJ whole genome shotgun (WGS) entry which is preliminary data.</text>
</comment>
<sequence>MSNLYYRRHGTKAHCMFDREERQHAAQSELCFFMLIILVIVFSICSLAVPWWKSSGNYIDNDMTNRTHLTTVCHAAASLSWFDVWTTMNCLNSNTSYWGATFGDFGVDHQLYSTACKNTPPYFLKDTPLDRPKNLCNSLTVTIPTFSLQLATLLLCPLYHFLKRWPYRIVMIVFHILVQCAAVVLWGVLGKKVWGFDLLATVDHETSGGRMRSSPTGWILAVVNCVLLFVALSAAIRSNYIINKRHLEEYEELLNE</sequence>
<reference evidence="2 3" key="1">
    <citation type="journal article" date="2018" name="Genome Biol. Evol.">
        <title>Multiple Roots of Fruiting Body Formation in Amoebozoa.</title>
        <authorList>
            <person name="Hillmann F."/>
            <person name="Forbes G."/>
            <person name="Novohradska S."/>
            <person name="Ferling I."/>
            <person name="Riege K."/>
            <person name="Groth M."/>
            <person name="Westermann M."/>
            <person name="Marz M."/>
            <person name="Spaller T."/>
            <person name="Winckler T."/>
            <person name="Schaap P."/>
            <person name="Glockner G."/>
        </authorList>
    </citation>
    <scope>NUCLEOTIDE SEQUENCE [LARGE SCALE GENOMIC DNA]</scope>
    <source>
        <strain evidence="2 3">Jena</strain>
    </source>
</reference>
<proteinExistence type="predicted"/>
<evidence type="ECO:0000313" key="2">
    <source>
        <dbReference type="EMBL" id="PRP77739.1"/>
    </source>
</evidence>
<keyword evidence="1" id="KW-1133">Transmembrane helix</keyword>
<protein>
    <submittedName>
        <fullName evidence="2">Uncharacterized protein</fullName>
    </submittedName>
</protein>
<gene>
    <name evidence="2" type="ORF">PROFUN_14165</name>
</gene>
<feature type="transmembrane region" description="Helical" evidence="1">
    <location>
        <begin position="141"/>
        <end position="162"/>
    </location>
</feature>
<keyword evidence="3" id="KW-1185">Reference proteome</keyword>
<name>A0A2P6N1C0_9EUKA</name>
<feature type="transmembrane region" description="Helical" evidence="1">
    <location>
        <begin position="30"/>
        <end position="52"/>
    </location>
</feature>
<dbReference type="EMBL" id="MDYQ01000256">
    <property type="protein sequence ID" value="PRP77739.1"/>
    <property type="molecule type" value="Genomic_DNA"/>
</dbReference>
<feature type="transmembrane region" description="Helical" evidence="1">
    <location>
        <begin position="169"/>
        <end position="189"/>
    </location>
</feature>
<dbReference type="Proteomes" id="UP000241769">
    <property type="component" value="Unassembled WGS sequence"/>
</dbReference>
<dbReference type="AlphaFoldDB" id="A0A2P6N1C0"/>
<accession>A0A2P6N1C0</accession>
<keyword evidence="1" id="KW-0812">Transmembrane</keyword>
<keyword evidence="1" id="KW-0472">Membrane</keyword>